<reference evidence="1 2" key="1">
    <citation type="submission" date="2020-05" db="EMBL/GenBank/DDBJ databases">
        <title>Identification and distribution of gene clusters putatively required for synthesis of sphingolipid metabolism inhibitors in phylogenetically diverse species of the filamentous fungus Fusarium.</title>
        <authorList>
            <person name="Kim H.-S."/>
            <person name="Busman M."/>
            <person name="Brown D.W."/>
            <person name="Divon H."/>
            <person name="Uhlig S."/>
            <person name="Proctor R.H."/>
        </authorList>
    </citation>
    <scope>NUCLEOTIDE SEQUENCE [LARGE SCALE GENOMIC DNA]</scope>
    <source>
        <strain evidence="1 2">NRRL 53147</strain>
    </source>
</reference>
<accession>A0A8H5JJF1</accession>
<sequence>MIYSAGFDSLADQLALAIFVCSGVARLARFNIAAHLVPKSDQGKAMYHEGVPTAYAALLISTTVAVAEWTGCLTDLASGSHYPVIIVVPIFSAAMVSKRLHLYIDGAYSIPAASILVFAGCWSHSPMPIRTVLCHPDFFMSRKTRAALWAEMPQVPRSKVWIWSETWYPFFTFMEAAQRLCDADGYKIVFSNLIGPDNLNRADALNNLPYRLPRILVTNKARHVPSQSLPNGQPTKWKGFGEWLPLQMARDEQNAKFEEAEEEATLWTCRGTDSLGQRTMGYYLDFAKRPTGSDINSTAMRRELLERHSLDEQILGQLSTADLLSILEPVLRGD</sequence>
<name>A0A8H5JJF1_9HYPO</name>
<evidence type="ECO:0000313" key="1">
    <source>
        <dbReference type="EMBL" id="KAF5555716.1"/>
    </source>
</evidence>
<dbReference type="EMBL" id="JAAOAM010000032">
    <property type="protein sequence ID" value="KAF5555716.1"/>
    <property type="molecule type" value="Genomic_DNA"/>
</dbReference>
<comment type="caution">
    <text evidence="1">The sequence shown here is derived from an EMBL/GenBank/DDBJ whole genome shotgun (WGS) entry which is preliminary data.</text>
</comment>
<protein>
    <submittedName>
        <fullName evidence="1">Uncharacterized protein</fullName>
    </submittedName>
</protein>
<organism evidence="1 2">
    <name type="scientific">Fusarium mexicanum</name>
    <dbReference type="NCBI Taxonomy" id="751941"/>
    <lineage>
        <taxon>Eukaryota</taxon>
        <taxon>Fungi</taxon>
        <taxon>Dikarya</taxon>
        <taxon>Ascomycota</taxon>
        <taxon>Pezizomycotina</taxon>
        <taxon>Sordariomycetes</taxon>
        <taxon>Hypocreomycetidae</taxon>
        <taxon>Hypocreales</taxon>
        <taxon>Nectriaceae</taxon>
        <taxon>Fusarium</taxon>
        <taxon>Fusarium fujikuroi species complex</taxon>
    </lineage>
</organism>
<dbReference type="Proteomes" id="UP000522262">
    <property type="component" value="Unassembled WGS sequence"/>
</dbReference>
<dbReference type="AlphaFoldDB" id="A0A8H5JJF1"/>
<gene>
    <name evidence="1" type="ORF">FMEXI_1403</name>
</gene>
<keyword evidence="2" id="KW-1185">Reference proteome</keyword>
<proteinExistence type="predicted"/>
<evidence type="ECO:0000313" key="2">
    <source>
        <dbReference type="Proteomes" id="UP000522262"/>
    </source>
</evidence>